<feature type="domain" description="Tox-ART-HYD1" evidence="2">
    <location>
        <begin position="305"/>
        <end position="405"/>
    </location>
</feature>
<evidence type="ECO:0000259" key="2">
    <source>
        <dbReference type="Pfam" id="PF15633"/>
    </source>
</evidence>
<proteinExistence type="predicted"/>
<protein>
    <submittedName>
        <fullName evidence="3">DUF4150 domain-containing protein</fullName>
    </submittedName>
</protein>
<sequence length="412" mass="44056">MSIPREGSREIGQGKVVSIAPDVCLTPIGSSMVPVPYALVAYQNVDPANMANSVRQTSLVSHVKSSLITKSFGDEPGTGGGVKSGTTGAECEPKTYSSTVRAEGRNMVRFDDEWWMNHKNTVGRLIYTDDLKQYSGTPESKTEYVLLAQNTRAGVMTDAPSVRLPKVPSIPAPPKGLLPGLAAEALQQLDKYREDSAVQGAAQKFGLNLSDPADVLGARAYVWGQNIAPMNYWSVPYSGAANEAVARSIMNLELEHPGTLGRAVAGNMPDKEKLDAAVAAGLAAAAAGAMVRVTGKERKKERKILCHYTSQQGMVAILASQQILPSLKAVNPNDARYGDGQYFSDIPPGTRSNAQLARAFIGQPFPSNKFSNYVCIDVDGLNVVKGRENVYVVPNKVPLNISGRIYATGSNQ</sequence>
<dbReference type="AlphaFoldDB" id="A0A7K1RFV4"/>
<evidence type="ECO:0000313" key="4">
    <source>
        <dbReference type="Proteomes" id="UP000440716"/>
    </source>
</evidence>
<dbReference type="Proteomes" id="UP000440716">
    <property type="component" value="Unassembled WGS sequence"/>
</dbReference>
<dbReference type="InterPro" id="IPR028920">
    <property type="entry name" value="Tox-ART-HYD1_dom"/>
</dbReference>
<dbReference type="RefSeq" id="WP_156591312.1">
    <property type="nucleotide sequence ID" value="NZ_WPHU01000004.1"/>
</dbReference>
<feature type="region of interest" description="Disordered" evidence="1">
    <location>
        <begin position="71"/>
        <end position="92"/>
    </location>
</feature>
<dbReference type="Pfam" id="PF13665">
    <property type="entry name" value="Tox-PAAR-like"/>
    <property type="match status" value="1"/>
</dbReference>
<gene>
    <name evidence="3" type="ORF">GOZ88_12290</name>
</gene>
<name>A0A7K1RFV4_AGRVI</name>
<comment type="caution">
    <text evidence="3">The sequence shown here is derived from an EMBL/GenBank/DDBJ whole genome shotgun (WGS) entry which is preliminary data.</text>
</comment>
<dbReference type="EMBL" id="WPHU01000004">
    <property type="protein sequence ID" value="MVA56881.1"/>
    <property type="molecule type" value="Genomic_DNA"/>
</dbReference>
<accession>A0A7K1RFV4</accession>
<reference evidence="3 4" key="1">
    <citation type="submission" date="2019-12" db="EMBL/GenBank/DDBJ databases">
        <title>Whole-genome sequencing of Allorhizobium vitis.</title>
        <authorList>
            <person name="Gan H.M."/>
            <person name="Szegedi E."/>
            <person name="Burr T."/>
            <person name="Savka M.A."/>
        </authorList>
    </citation>
    <scope>NUCLEOTIDE SEQUENCE [LARGE SCALE GENOMIC DNA]</scope>
    <source>
        <strain evidence="3 4">CG415</strain>
    </source>
</reference>
<organism evidence="3 4">
    <name type="scientific">Agrobacterium vitis</name>
    <name type="common">Rhizobium vitis</name>
    <dbReference type="NCBI Taxonomy" id="373"/>
    <lineage>
        <taxon>Bacteria</taxon>
        <taxon>Pseudomonadati</taxon>
        <taxon>Pseudomonadota</taxon>
        <taxon>Alphaproteobacteria</taxon>
        <taxon>Hyphomicrobiales</taxon>
        <taxon>Rhizobiaceae</taxon>
        <taxon>Rhizobium/Agrobacterium group</taxon>
        <taxon>Agrobacterium</taxon>
    </lineage>
</organism>
<evidence type="ECO:0000313" key="3">
    <source>
        <dbReference type="EMBL" id="MVA56881.1"/>
    </source>
</evidence>
<evidence type="ECO:0000256" key="1">
    <source>
        <dbReference type="SAM" id="MobiDB-lite"/>
    </source>
</evidence>
<dbReference type="Pfam" id="PF15633">
    <property type="entry name" value="Tox-ART-HYD1"/>
    <property type="match status" value="1"/>
</dbReference>